<dbReference type="Pfam" id="PF13174">
    <property type="entry name" value="TPR_6"/>
    <property type="match status" value="1"/>
</dbReference>
<dbReference type="EMBL" id="JBHPBY010000420">
    <property type="protein sequence ID" value="MFC1853087.1"/>
    <property type="molecule type" value="Genomic_DNA"/>
</dbReference>
<sequence>MRTLFSMQFLRFLTLSFFISLLLNQPVISQNMDQEQEIQRLLALGQDHFKNWRYTNPQGSGKNALDVFQQVLKLDQDNKTAQDRINQMEAYYVRKVKQAQADGLDDKAKAYYQKILLINPGNTMARDALGLVPQPEPEKSIEAEQPAEPDALKPTPFQTSEIAEELRLERFKSYPPDLVTLLTQAMDLYRQRSSSDHTPIVKAIQNCKEVLKTNPKNYDALWIISRAYRWYGDHSPDEKKSEIFETGMEYAKKATEIIPNGIEGHYFYAVIIGNYAESRGIFNSLLYIDDIVRELEITLKLDPKHYDALTIMGVVYRDVPPWPVSIGDIDKAEQHLKKALALNPLNLFPQLELGVTYNKMKKWAQAKAEFKKLLDMPNERGYEVEGEEFKAEAREILLMMKRRGY</sequence>
<protein>
    <submittedName>
        <fullName evidence="2">Tetratricopeptide repeat protein</fullName>
    </submittedName>
</protein>
<dbReference type="PANTHER" id="PTHR12558">
    <property type="entry name" value="CELL DIVISION CYCLE 16,23,27"/>
    <property type="match status" value="1"/>
</dbReference>
<reference evidence="2 3" key="1">
    <citation type="submission" date="2024-09" db="EMBL/GenBank/DDBJ databases">
        <title>Laminarin stimulates single cell rates of sulfate reduction while oxygen inhibits transcriptomic activity in coastal marine sediment.</title>
        <authorList>
            <person name="Lindsay M."/>
            <person name="Orcutt B."/>
            <person name="Emerson D."/>
            <person name="Stepanauskas R."/>
            <person name="D'Angelo T."/>
        </authorList>
    </citation>
    <scope>NUCLEOTIDE SEQUENCE [LARGE SCALE GENOMIC DNA]</scope>
    <source>
        <strain evidence="2">SAG AM-311-K15</strain>
    </source>
</reference>
<gene>
    <name evidence="2" type="ORF">ACFL27_23055</name>
</gene>
<comment type="caution">
    <text evidence="2">The sequence shown here is derived from an EMBL/GenBank/DDBJ whole genome shotgun (WGS) entry which is preliminary data.</text>
</comment>
<dbReference type="SUPFAM" id="SSF48452">
    <property type="entry name" value="TPR-like"/>
    <property type="match status" value="2"/>
</dbReference>
<dbReference type="Pfam" id="PF06552">
    <property type="entry name" value="TOM20_plant"/>
    <property type="match status" value="1"/>
</dbReference>
<dbReference type="PANTHER" id="PTHR12558:SF13">
    <property type="entry name" value="CELL DIVISION CYCLE PROTEIN 27 HOMOLOG"/>
    <property type="match status" value="1"/>
</dbReference>
<evidence type="ECO:0000313" key="3">
    <source>
        <dbReference type="Proteomes" id="UP001594351"/>
    </source>
</evidence>
<dbReference type="InterPro" id="IPR011990">
    <property type="entry name" value="TPR-like_helical_dom_sf"/>
</dbReference>
<dbReference type="Gene3D" id="1.25.40.10">
    <property type="entry name" value="Tetratricopeptide repeat domain"/>
    <property type="match status" value="3"/>
</dbReference>
<organism evidence="2 3">
    <name type="scientific">candidate division CSSED10-310 bacterium</name>
    <dbReference type="NCBI Taxonomy" id="2855610"/>
    <lineage>
        <taxon>Bacteria</taxon>
        <taxon>Bacteria division CSSED10-310</taxon>
    </lineage>
</organism>
<evidence type="ECO:0000313" key="2">
    <source>
        <dbReference type="EMBL" id="MFC1853087.1"/>
    </source>
</evidence>
<accession>A0ABV6Z3R4</accession>
<proteinExistence type="predicted"/>
<name>A0ABV6Z3R4_UNCC1</name>
<feature type="region of interest" description="Disordered" evidence="1">
    <location>
        <begin position="135"/>
        <end position="154"/>
    </location>
</feature>
<keyword evidence="3" id="KW-1185">Reference proteome</keyword>
<dbReference type="Proteomes" id="UP001594351">
    <property type="component" value="Unassembled WGS sequence"/>
</dbReference>
<dbReference type="InterPro" id="IPR019734">
    <property type="entry name" value="TPR_rpt"/>
</dbReference>
<evidence type="ECO:0000256" key="1">
    <source>
        <dbReference type="SAM" id="MobiDB-lite"/>
    </source>
</evidence>